<keyword evidence="4" id="KW-0175">Coiled coil</keyword>
<keyword evidence="1 3" id="KW-0807">Transducer</keyword>
<evidence type="ECO:0000313" key="9">
    <source>
        <dbReference type="Proteomes" id="UP000503840"/>
    </source>
</evidence>
<reference evidence="8 9" key="1">
    <citation type="submission" date="2020-05" db="EMBL/GenBank/DDBJ databases">
        <title>Draft genome sequence of Desulfovibrio sp. strain HN2T.</title>
        <authorList>
            <person name="Ueno A."/>
            <person name="Tamazawa S."/>
            <person name="Tamamura S."/>
            <person name="Murakami T."/>
            <person name="Kiyama T."/>
            <person name="Inomata H."/>
            <person name="Amano Y."/>
            <person name="Miyakawa K."/>
            <person name="Tamaki H."/>
            <person name="Naganuma T."/>
            <person name="Kaneko K."/>
        </authorList>
    </citation>
    <scope>NUCLEOTIDE SEQUENCE [LARGE SCALE GENOMIC DNA]</scope>
    <source>
        <strain evidence="8 9">HN2</strain>
    </source>
</reference>
<dbReference type="Pfam" id="PF00672">
    <property type="entry name" value="HAMP"/>
    <property type="match status" value="1"/>
</dbReference>
<dbReference type="GO" id="GO:0016020">
    <property type="term" value="C:membrane"/>
    <property type="evidence" value="ECO:0007669"/>
    <property type="project" value="InterPro"/>
</dbReference>
<keyword evidence="9" id="KW-1185">Reference proteome</keyword>
<evidence type="ECO:0000313" key="8">
    <source>
        <dbReference type="EMBL" id="GFM35193.1"/>
    </source>
</evidence>
<evidence type="ECO:0000256" key="2">
    <source>
        <dbReference type="ARBA" id="ARBA00029447"/>
    </source>
</evidence>
<dbReference type="PROSITE" id="PS50885">
    <property type="entry name" value="HAMP"/>
    <property type="match status" value="1"/>
</dbReference>
<name>A0A7J0BN91_9BACT</name>
<dbReference type="SMART" id="SM00304">
    <property type="entry name" value="HAMP"/>
    <property type="match status" value="1"/>
</dbReference>
<dbReference type="SMART" id="SM00283">
    <property type="entry name" value="MA"/>
    <property type="match status" value="1"/>
</dbReference>
<dbReference type="CDD" id="cd06225">
    <property type="entry name" value="HAMP"/>
    <property type="match status" value="1"/>
</dbReference>
<dbReference type="SUPFAM" id="SSF58104">
    <property type="entry name" value="Methyl-accepting chemotaxis protein (MCP) signaling domain"/>
    <property type="match status" value="1"/>
</dbReference>
<dbReference type="PANTHER" id="PTHR32089:SF112">
    <property type="entry name" value="LYSOZYME-LIKE PROTEIN-RELATED"/>
    <property type="match status" value="1"/>
</dbReference>
<feature type="coiled-coil region" evidence="4">
    <location>
        <begin position="60"/>
        <end position="87"/>
    </location>
</feature>
<dbReference type="InterPro" id="IPR003660">
    <property type="entry name" value="HAMP_dom"/>
</dbReference>
<dbReference type="PROSITE" id="PS50111">
    <property type="entry name" value="CHEMOTAXIS_TRANSDUC_2"/>
    <property type="match status" value="1"/>
</dbReference>
<dbReference type="Gene3D" id="6.10.340.10">
    <property type="match status" value="1"/>
</dbReference>
<dbReference type="InterPro" id="IPR024478">
    <property type="entry name" value="HlyB_4HB_MCP"/>
</dbReference>
<evidence type="ECO:0000259" key="6">
    <source>
        <dbReference type="PROSITE" id="PS50111"/>
    </source>
</evidence>
<dbReference type="GO" id="GO:0007165">
    <property type="term" value="P:signal transduction"/>
    <property type="evidence" value="ECO:0007669"/>
    <property type="project" value="UniProtKB-KW"/>
</dbReference>
<evidence type="ECO:0000256" key="3">
    <source>
        <dbReference type="PROSITE-ProRule" id="PRU00284"/>
    </source>
</evidence>
<evidence type="ECO:0000256" key="1">
    <source>
        <dbReference type="ARBA" id="ARBA00023224"/>
    </source>
</evidence>
<accession>A0A7J0BN91</accession>
<feature type="domain" description="Methyl-accepting transducer" evidence="6">
    <location>
        <begin position="297"/>
        <end position="533"/>
    </location>
</feature>
<feature type="domain" description="HAMP" evidence="7">
    <location>
        <begin position="197"/>
        <end position="249"/>
    </location>
</feature>
<dbReference type="CDD" id="cd11386">
    <property type="entry name" value="MCP_signal"/>
    <property type="match status" value="1"/>
</dbReference>
<sequence>MVLLVSSALLSYSSVESIYSALTSFASNRTPALSYLLEADRDLHQLLVAERSMIFVNTKQAEFKDLVKDYETNLEQARKRIDKFRALSDLRDADELFAGFETAFEAWAKLSRQIVDGRIADTREGRRLALDLSMKEASQAFEEMRGYIDKFTELTSLQIENDVKGAEEKYQVALTSLVAFSCGGILIGLLLSWLISRSVTKPLAAGVVFAQAVAEGNLRSELSVYQKDEVGQLADAMRHMLSKLKTTLEHAEQKSREAELAAENARKSSEEAEEARRRGEAARREGILEAVSKLQGIVQSLFEASEQMGRHVNESQAGATLQMERANESTSAMEEMNLTVVDVAKNASEAATNAQETQQQALDGEAIVRSVVATIDEVNRISIEMKQNLDMLGESAASIGQIMVVINDIADQTNLLALNAAIEAARAGEAGRGFAVVADEVRKLAEKTMQATKQVGDAIASIQSSSKVSMESMESVAGAIGKATDFADKAGESLAGIVNLAQATSAQIQAIAAASEEQSTSVEMITQSSEEISRISSETSRTMDEAAEAIMVLSERSGDLQKLIDELARS</sequence>
<evidence type="ECO:0000259" key="7">
    <source>
        <dbReference type="PROSITE" id="PS50885"/>
    </source>
</evidence>
<dbReference type="EMBL" id="BLVO01000016">
    <property type="protein sequence ID" value="GFM35193.1"/>
    <property type="molecule type" value="Genomic_DNA"/>
</dbReference>
<dbReference type="Pfam" id="PF00015">
    <property type="entry name" value="MCPsignal"/>
    <property type="match status" value="1"/>
</dbReference>
<dbReference type="PANTHER" id="PTHR32089">
    <property type="entry name" value="METHYL-ACCEPTING CHEMOTAXIS PROTEIN MCPB"/>
    <property type="match status" value="1"/>
</dbReference>
<dbReference type="InterPro" id="IPR004089">
    <property type="entry name" value="MCPsignal_dom"/>
</dbReference>
<protein>
    <recommendedName>
        <fullName evidence="10">Methyl-accepting chemotaxis protein</fullName>
    </recommendedName>
</protein>
<comment type="similarity">
    <text evidence="2">Belongs to the methyl-accepting chemotaxis (MCP) protein family.</text>
</comment>
<proteinExistence type="inferred from homology"/>
<evidence type="ECO:0000256" key="5">
    <source>
        <dbReference type="SAM" id="MobiDB-lite"/>
    </source>
</evidence>
<evidence type="ECO:0008006" key="10">
    <source>
        <dbReference type="Google" id="ProtNLM"/>
    </source>
</evidence>
<dbReference type="Pfam" id="PF12729">
    <property type="entry name" value="4HB_MCP_1"/>
    <property type="match status" value="1"/>
</dbReference>
<dbReference type="Gene3D" id="1.10.287.950">
    <property type="entry name" value="Methyl-accepting chemotaxis protein"/>
    <property type="match status" value="1"/>
</dbReference>
<gene>
    <name evidence="8" type="ORF">DSM101010T_35580</name>
</gene>
<feature type="region of interest" description="Disordered" evidence="5">
    <location>
        <begin position="252"/>
        <end position="282"/>
    </location>
</feature>
<dbReference type="Proteomes" id="UP000503840">
    <property type="component" value="Unassembled WGS sequence"/>
</dbReference>
<comment type="caution">
    <text evidence="8">The sequence shown here is derived from an EMBL/GenBank/DDBJ whole genome shotgun (WGS) entry which is preliminary data.</text>
</comment>
<dbReference type="AlphaFoldDB" id="A0A7J0BN91"/>
<evidence type="ECO:0000256" key="4">
    <source>
        <dbReference type="SAM" id="Coils"/>
    </source>
</evidence>
<organism evidence="8 9">
    <name type="scientific">Desulfovibrio subterraneus</name>
    <dbReference type="NCBI Taxonomy" id="2718620"/>
    <lineage>
        <taxon>Bacteria</taxon>
        <taxon>Pseudomonadati</taxon>
        <taxon>Thermodesulfobacteriota</taxon>
        <taxon>Desulfovibrionia</taxon>
        <taxon>Desulfovibrionales</taxon>
        <taxon>Desulfovibrionaceae</taxon>
        <taxon>Desulfovibrio</taxon>
    </lineage>
</organism>